<dbReference type="GO" id="GO:0003677">
    <property type="term" value="F:DNA binding"/>
    <property type="evidence" value="ECO:0007669"/>
    <property type="project" value="UniProtKB-UniRule"/>
</dbReference>
<dbReference type="InterPro" id="IPR013758">
    <property type="entry name" value="Topo_IIA_A/C_ab"/>
</dbReference>
<comment type="similarity">
    <text evidence="2">Belongs to the type II topoisomerase GyrA/ParC subunit family.</text>
</comment>
<evidence type="ECO:0000313" key="11">
    <source>
        <dbReference type="Proteomes" id="UP000322214"/>
    </source>
</evidence>
<dbReference type="CDD" id="cd00187">
    <property type="entry name" value="TOP4c"/>
    <property type="match status" value="1"/>
</dbReference>
<dbReference type="GO" id="GO:0006265">
    <property type="term" value="P:DNA topological change"/>
    <property type="evidence" value="ECO:0007669"/>
    <property type="project" value="UniProtKB-UniRule"/>
</dbReference>
<dbReference type="SUPFAM" id="SSF101904">
    <property type="entry name" value="GyrA/ParC C-terminal domain-like"/>
    <property type="match status" value="1"/>
</dbReference>
<gene>
    <name evidence="10" type="primary">gyrA_2</name>
    <name evidence="10" type="ORF">MFFC18_44530</name>
</gene>
<keyword evidence="5 7" id="KW-0238">DNA-binding</keyword>
<dbReference type="InterPro" id="IPR050220">
    <property type="entry name" value="Type_II_DNA_Topoisomerases"/>
</dbReference>
<proteinExistence type="inferred from homology"/>
<protein>
    <recommendedName>
        <fullName evidence="3">DNA topoisomerase (ATP-hydrolyzing)</fullName>
        <ecNumber evidence="3">5.6.2.2</ecNumber>
    </recommendedName>
</protein>
<dbReference type="GO" id="GO:0003918">
    <property type="term" value="F:DNA topoisomerase type II (double strand cut, ATP-hydrolyzing) activity"/>
    <property type="evidence" value="ECO:0007669"/>
    <property type="project" value="UniProtKB-EC"/>
</dbReference>
<evidence type="ECO:0000256" key="2">
    <source>
        <dbReference type="ARBA" id="ARBA00008263"/>
    </source>
</evidence>
<dbReference type="Gene3D" id="1.10.268.10">
    <property type="entry name" value="Topoisomerase, domain 3"/>
    <property type="match status" value="1"/>
</dbReference>
<feature type="active site" description="O-(5'-phospho-DNA)-tyrosine intermediate" evidence="7">
    <location>
        <position position="190"/>
    </location>
</feature>
<feature type="compositionally biased region" description="Basic residues" evidence="8">
    <location>
        <begin position="29"/>
        <end position="50"/>
    </location>
</feature>
<dbReference type="EC" id="5.6.2.2" evidence="3"/>
<dbReference type="PANTHER" id="PTHR43493:SF5">
    <property type="entry name" value="DNA GYRASE SUBUNIT A, CHLOROPLASTIC_MITOCHONDRIAL"/>
    <property type="match status" value="1"/>
</dbReference>
<evidence type="ECO:0000256" key="1">
    <source>
        <dbReference type="ARBA" id="ARBA00000185"/>
    </source>
</evidence>
<dbReference type="Pfam" id="PF00521">
    <property type="entry name" value="DNA_topoisoIV"/>
    <property type="match status" value="1"/>
</dbReference>
<evidence type="ECO:0000256" key="6">
    <source>
        <dbReference type="ARBA" id="ARBA00023235"/>
    </source>
</evidence>
<keyword evidence="6 7" id="KW-0413">Isomerase</keyword>
<dbReference type="GO" id="GO:0005737">
    <property type="term" value="C:cytoplasm"/>
    <property type="evidence" value="ECO:0007669"/>
    <property type="project" value="TreeGrafter"/>
</dbReference>
<keyword evidence="4 7" id="KW-0799">Topoisomerase</keyword>
<dbReference type="AlphaFoldDB" id="A0A5B9PQE5"/>
<feature type="domain" description="Topo IIA-type catalytic" evidence="9">
    <location>
        <begin position="102"/>
        <end position="595"/>
    </location>
</feature>
<dbReference type="EMBL" id="CP042912">
    <property type="protein sequence ID" value="QEG24533.1"/>
    <property type="molecule type" value="Genomic_DNA"/>
</dbReference>
<dbReference type="Pfam" id="PF03989">
    <property type="entry name" value="DNA_gyraseA_C"/>
    <property type="match status" value="2"/>
</dbReference>
<dbReference type="InterPro" id="IPR013757">
    <property type="entry name" value="Topo_IIA_A_a_sf"/>
</dbReference>
<sequence>MGKRQNQFETGCFRVLHPDPQGNIVAKRQPSKKKSTRKATPRRSSKKTTSRKSGGGNGNGSGTLFDDMDDDGEDGLTTIPLRLAAQSRYLNYSLSVITSRALPDVRDGLKPVQRRILYTMGESRLFHTAKHRKCAKVVGDVMGNLHPHGDSSIYDALVRVAQPFSLRIPLVDGSGNFGSVDGDNAAAMRYTECRLTRISSEVLTDLSTRTVPFKANYDGTREEPVVLPSRIPNLLVNGATGIAVGMATNIPSHNLKEVCNALLKLLKDPEIKAYQLVANDAVHGPDFPTGGQVINSKEELREIYATGHGSLTIRGTSKVVSAGKGAKGKVLQIDSIPYGVNKANLVESINQMVFSGKLPLVVEARDLSTDDTRIDLPLKKDADPDKVLAFLYKNTKFQVNFGVNLTCLVPTENPEVGAPARLGLKEILWYFLQFRLDVITKRLENELAKLEKRLHILQGFLTVFDALDEIIRIIRRSDGKADAAKKIMKRFPVGKGKDGLDEDQTEAILELKLYRLAKLEINLIQDEFNEKQKRARQIRKLLKENTDDTNSSGRWKIVREEIQTILTEYCKDKTAKRRTVIEAAEAQVEYSEEDFIVAEDCHILITKDGWVKRQKQIADPSKSRVRGGDSVLAVVAGSTRATIGFFSSMGFCYTARMIDIPASTGFGDPIQKLFKLKDGEKIISALSFDTRVIGDIKEDPKDVYLPEVHGLAASSDGYALRFSLQPHSEASTKSGRRFARVKTGAELVGVYAITADETILAITANCRAMVCPSEEINFLSGPGRGVMLIKVGKGDKLLGFKPSTGDRDLLVVETNRGAQKTISTTKYRTTSRGGKGNEIQKNGKIAKIVEPPVEAPPELKPLKK</sequence>
<evidence type="ECO:0000256" key="7">
    <source>
        <dbReference type="PROSITE-ProRule" id="PRU01384"/>
    </source>
</evidence>
<accession>A0A5B9PQE5</accession>
<evidence type="ECO:0000256" key="8">
    <source>
        <dbReference type="SAM" id="MobiDB-lite"/>
    </source>
</evidence>
<keyword evidence="11" id="KW-1185">Reference proteome</keyword>
<dbReference type="InterPro" id="IPR013760">
    <property type="entry name" value="Topo_IIA-like_dom_sf"/>
</dbReference>
<evidence type="ECO:0000256" key="3">
    <source>
        <dbReference type="ARBA" id="ARBA00012895"/>
    </source>
</evidence>
<feature type="region of interest" description="Disordered" evidence="8">
    <location>
        <begin position="1"/>
        <end position="71"/>
    </location>
</feature>
<dbReference type="InterPro" id="IPR002205">
    <property type="entry name" value="Topo_IIA_dom_A"/>
</dbReference>
<dbReference type="Proteomes" id="UP000322214">
    <property type="component" value="Chromosome"/>
</dbReference>
<dbReference type="KEGG" id="mff:MFFC18_44530"/>
<comment type="catalytic activity">
    <reaction evidence="1 7">
        <text>ATP-dependent breakage, passage and rejoining of double-stranded DNA.</text>
        <dbReference type="EC" id="5.6.2.2"/>
    </reaction>
</comment>
<dbReference type="GO" id="GO:0005524">
    <property type="term" value="F:ATP binding"/>
    <property type="evidence" value="ECO:0007669"/>
    <property type="project" value="InterPro"/>
</dbReference>
<dbReference type="NCBIfam" id="NF004044">
    <property type="entry name" value="PRK05561.1"/>
    <property type="match status" value="1"/>
</dbReference>
<dbReference type="SMART" id="SM00434">
    <property type="entry name" value="TOP4c"/>
    <property type="match status" value="1"/>
</dbReference>
<dbReference type="GO" id="GO:0009330">
    <property type="term" value="C:DNA topoisomerase type II (double strand cut, ATP-hydrolyzing) complex"/>
    <property type="evidence" value="ECO:0007669"/>
    <property type="project" value="TreeGrafter"/>
</dbReference>
<dbReference type="Gene3D" id="3.90.199.10">
    <property type="entry name" value="Topoisomerase II, domain 5"/>
    <property type="match status" value="1"/>
</dbReference>
<organism evidence="10 11">
    <name type="scientific">Mariniblastus fucicola</name>
    <dbReference type="NCBI Taxonomy" id="980251"/>
    <lineage>
        <taxon>Bacteria</taxon>
        <taxon>Pseudomonadati</taxon>
        <taxon>Planctomycetota</taxon>
        <taxon>Planctomycetia</taxon>
        <taxon>Pirellulales</taxon>
        <taxon>Pirellulaceae</taxon>
        <taxon>Mariniblastus</taxon>
    </lineage>
</organism>
<evidence type="ECO:0000259" key="9">
    <source>
        <dbReference type="PROSITE" id="PS52040"/>
    </source>
</evidence>
<dbReference type="InterPro" id="IPR035516">
    <property type="entry name" value="Gyrase/topoIV_suA_C"/>
</dbReference>
<name>A0A5B9PQE5_9BACT</name>
<dbReference type="SUPFAM" id="SSF56719">
    <property type="entry name" value="Type II DNA topoisomerase"/>
    <property type="match status" value="1"/>
</dbReference>
<dbReference type="Gene3D" id="2.120.10.90">
    <property type="entry name" value="DNA gyrase/topoisomerase IV, subunit A, C-terminal"/>
    <property type="match status" value="1"/>
</dbReference>
<dbReference type="InterPro" id="IPR006691">
    <property type="entry name" value="GyrA/parC_rep"/>
</dbReference>
<dbReference type="PROSITE" id="PS52040">
    <property type="entry name" value="TOPO_IIA"/>
    <property type="match status" value="1"/>
</dbReference>
<reference evidence="10 11" key="1">
    <citation type="submission" date="2019-08" db="EMBL/GenBank/DDBJ databases">
        <title>Deep-cultivation of Planctomycetes and their phenomic and genomic characterization uncovers novel biology.</title>
        <authorList>
            <person name="Wiegand S."/>
            <person name="Jogler M."/>
            <person name="Boedeker C."/>
            <person name="Pinto D."/>
            <person name="Vollmers J."/>
            <person name="Rivas-Marin E."/>
            <person name="Kohn T."/>
            <person name="Peeters S.H."/>
            <person name="Heuer A."/>
            <person name="Rast P."/>
            <person name="Oberbeckmann S."/>
            <person name="Bunk B."/>
            <person name="Jeske O."/>
            <person name="Meyerdierks A."/>
            <person name="Storesund J.E."/>
            <person name="Kallscheuer N."/>
            <person name="Luecker S."/>
            <person name="Lage O.M."/>
            <person name="Pohl T."/>
            <person name="Merkel B.J."/>
            <person name="Hornburger P."/>
            <person name="Mueller R.-W."/>
            <person name="Bruemmer F."/>
            <person name="Labrenz M."/>
            <person name="Spormann A.M."/>
            <person name="Op den Camp H."/>
            <person name="Overmann J."/>
            <person name="Amann R."/>
            <person name="Jetten M.S.M."/>
            <person name="Mascher T."/>
            <person name="Medema M.H."/>
            <person name="Devos D.P."/>
            <person name="Kaster A.-K."/>
            <person name="Ovreas L."/>
            <person name="Rohde M."/>
            <person name="Galperin M.Y."/>
            <person name="Jogler C."/>
        </authorList>
    </citation>
    <scope>NUCLEOTIDE SEQUENCE [LARGE SCALE GENOMIC DNA]</scope>
    <source>
        <strain evidence="10 11">FC18</strain>
    </source>
</reference>
<dbReference type="Gene3D" id="3.30.1360.40">
    <property type="match status" value="1"/>
</dbReference>
<dbReference type="PANTHER" id="PTHR43493">
    <property type="entry name" value="DNA GYRASE/TOPOISOMERASE SUBUNIT A"/>
    <property type="match status" value="1"/>
</dbReference>
<evidence type="ECO:0000313" key="10">
    <source>
        <dbReference type="EMBL" id="QEG24533.1"/>
    </source>
</evidence>
<evidence type="ECO:0000256" key="5">
    <source>
        <dbReference type="ARBA" id="ARBA00023125"/>
    </source>
</evidence>
<evidence type="ECO:0000256" key="4">
    <source>
        <dbReference type="ARBA" id="ARBA00023029"/>
    </source>
</evidence>
<dbReference type="STRING" id="980251.GCA_001642875_01116"/>